<dbReference type="PANTHER" id="PTHR20836">
    <property type="entry name" value="DIHYDRODIPICOLINATE REDUCTASE"/>
    <property type="match status" value="1"/>
</dbReference>
<feature type="binding site" evidence="13">
    <location>
        <begin position="102"/>
        <end position="104"/>
    </location>
    <ligand>
        <name>NAD(+)</name>
        <dbReference type="ChEBI" id="CHEBI:57540"/>
    </ligand>
</feature>
<protein>
    <recommendedName>
        <fullName evidence="10 13">4-hydroxy-tetrahydrodipicolinate reductase</fullName>
        <shortName evidence="13">HTPA reductase</shortName>
        <ecNumber evidence="10 13">1.17.1.8</ecNumber>
    </recommendedName>
</protein>
<evidence type="ECO:0000256" key="13">
    <source>
        <dbReference type="HAMAP-Rule" id="MF_00102"/>
    </source>
</evidence>
<evidence type="ECO:0000256" key="9">
    <source>
        <dbReference type="ARBA" id="ARBA00037922"/>
    </source>
</evidence>
<comment type="caution">
    <text evidence="13">Lacks conserved residue(s) required for the propagation of feature annotation.</text>
</comment>
<feature type="active site" description="Proton donor/acceptor" evidence="13">
    <location>
        <position position="159"/>
    </location>
</feature>
<evidence type="ECO:0000259" key="15">
    <source>
        <dbReference type="Pfam" id="PF05173"/>
    </source>
</evidence>
<dbReference type="InterPro" id="IPR022663">
    <property type="entry name" value="DapB_C"/>
</dbReference>
<evidence type="ECO:0000256" key="12">
    <source>
        <dbReference type="ARBA" id="ARBA00049396"/>
    </source>
</evidence>
<accession>A0ABP1CDT6</accession>
<evidence type="ECO:0000256" key="4">
    <source>
        <dbReference type="ARBA" id="ARBA00022857"/>
    </source>
</evidence>
<keyword evidence="17" id="KW-1185">Reference proteome</keyword>
<comment type="catalytic activity">
    <reaction evidence="12 13">
        <text>(S)-2,3,4,5-tetrahydrodipicolinate + NAD(+) + H2O = (2S,4S)-4-hydroxy-2,3,4,5-tetrahydrodipicolinate + NADH + H(+)</text>
        <dbReference type="Rhea" id="RHEA:35323"/>
        <dbReference type="ChEBI" id="CHEBI:15377"/>
        <dbReference type="ChEBI" id="CHEBI:15378"/>
        <dbReference type="ChEBI" id="CHEBI:16845"/>
        <dbReference type="ChEBI" id="CHEBI:57540"/>
        <dbReference type="ChEBI" id="CHEBI:57945"/>
        <dbReference type="ChEBI" id="CHEBI:67139"/>
        <dbReference type="EC" id="1.17.1.8"/>
    </reaction>
</comment>
<evidence type="ECO:0000256" key="5">
    <source>
        <dbReference type="ARBA" id="ARBA00022915"/>
    </source>
</evidence>
<comment type="function">
    <text evidence="13">Catalyzes the conversion of 4-hydroxy-tetrahydrodipicolinate (HTPA) to tetrahydrodipicolinate.</text>
</comment>
<feature type="binding site" evidence="13">
    <location>
        <begin position="12"/>
        <end position="17"/>
    </location>
    <ligand>
        <name>NAD(+)</name>
        <dbReference type="ChEBI" id="CHEBI:57540"/>
    </ligand>
</feature>
<name>A0ABP1CDT6_9GAMM</name>
<organism evidence="16 17">
    <name type="scientific">Candidatus Providencia siddallii</name>
    <dbReference type="NCBI Taxonomy" id="1715285"/>
    <lineage>
        <taxon>Bacteria</taxon>
        <taxon>Pseudomonadati</taxon>
        <taxon>Pseudomonadota</taxon>
        <taxon>Gammaproteobacteria</taxon>
        <taxon>Enterobacterales</taxon>
        <taxon>Morganellaceae</taxon>
        <taxon>Providencia</taxon>
    </lineage>
</organism>
<feature type="binding site" evidence="13">
    <location>
        <begin position="169"/>
        <end position="170"/>
    </location>
    <ligand>
        <name>(S)-2,3,4,5-tetrahydrodipicolinate</name>
        <dbReference type="ChEBI" id="CHEBI:16845"/>
    </ligand>
</feature>
<keyword evidence="3 13" id="KW-0028">Amino-acid biosynthesis</keyword>
<feature type="binding site" evidence="13">
    <location>
        <position position="160"/>
    </location>
    <ligand>
        <name>(S)-2,3,4,5-tetrahydrodipicolinate</name>
        <dbReference type="ChEBI" id="CHEBI:16845"/>
    </ligand>
</feature>
<dbReference type="InterPro" id="IPR036291">
    <property type="entry name" value="NAD(P)-bd_dom_sf"/>
</dbReference>
<dbReference type="InterPro" id="IPR000846">
    <property type="entry name" value="DapB_N"/>
</dbReference>
<comment type="subcellular location">
    <subcellularLocation>
        <location evidence="13">Cytoplasm</location>
    </subcellularLocation>
</comment>
<dbReference type="CDD" id="cd02274">
    <property type="entry name" value="DHDPR_N"/>
    <property type="match status" value="1"/>
</dbReference>
<keyword evidence="4 13" id="KW-0521">NADP</keyword>
<feature type="domain" description="Dihydrodipicolinate reductase C-terminal" evidence="15">
    <location>
        <begin position="132"/>
        <end position="263"/>
    </location>
</feature>
<dbReference type="EMBL" id="OZ034688">
    <property type="protein sequence ID" value="CAL1329248.1"/>
    <property type="molecule type" value="Genomic_DNA"/>
</dbReference>
<evidence type="ECO:0000256" key="8">
    <source>
        <dbReference type="ARBA" id="ARBA00023154"/>
    </source>
</evidence>
<dbReference type="Pfam" id="PF05173">
    <property type="entry name" value="DapB_C"/>
    <property type="match status" value="1"/>
</dbReference>
<evidence type="ECO:0000313" key="16">
    <source>
        <dbReference type="EMBL" id="CAL1329248.1"/>
    </source>
</evidence>
<dbReference type="GO" id="GO:0008839">
    <property type="term" value="F:4-hydroxy-tetrahydrodipicolinate reductase"/>
    <property type="evidence" value="ECO:0007669"/>
    <property type="project" value="UniProtKB-EC"/>
</dbReference>
<dbReference type="InterPro" id="IPR023940">
    <property type="entry name" value="DHDPR_bac"/>
</dbReference>
<evidence type="ECO:0000256" key="7">
    <source>
        <dbReference type="ARBA" id="ARBA00023027"/>
    </source>
</evidence>
<comment type="pathway">
    <text evidence="9 13">Amino-acid biosynthesis; L-lysine biosynthesis via DAP pathway; (S)-tetrahydrodipicolinate from L-aspartate: step 4/4.</text>
</comment>
<dbReference type="NCBIfam" id="TIGR00036">
    <property type="entry name" value="dapB"/>
    <property type="match status" value="1"/>
</dbReference>
<evidence type="ECO:0000259" key="14">
    <source>
        <dbReference type="Pfam" id="PF01113"/>
    </source>
</evidence>
<comment type="similarity">
    <text evidence="1 13">Belongs to the DapB family.</text>
</comment>
<keyword evidence="8 13" id="KW-0457">Lysine biosynthesis</keyword>
<gene>
    <name evidence="13 16" type="primary">dapB</name>
    <name evidence="16" type="ORF">PRHACTZTBTEA_326</name>
</gene>
<keyword evidence="5 13" id="KW-0220">Diaminopimelate biosynthesis</keyword>
<dbReference type="Gene3D" id="3.40.50.720">
    <property type="entry name" value="NAD(P)-binding Rossmann-like Domain"/>
    <property type="match status" value="1"/>
</dbReference>
<evidence type="ECO:0000256" key="6">
    <source>
        <dbReference type="ARBA" id="ARBA00023002"/>
    </source>
</evidence>
<comment type="subunit">
    <text evidence="13">Homotetramer.</text>
</comment>
<feature type="binding site" evidence="13">
    <location>
        <position position="40"/>
    </location>
    <ligand>
        <name>NADP(+)</name>
        <dbReference type="ChEBI" id="CHEBI:58349"/>
    </ligand>
</feature>
<reference evidence="16" key="1">
    <citation type="submission" date="2024-04" db="EMBL/GenBank/DDBJ databases">
        <authorList>
            <person name="Manzano-Marin A."/>
            <person name="Manzano-Marin A."/>
            <person name="Alejandro Manzano Marin A."/>
        </authorList>
    </citation>
    <scope>NUCLEOTIDE SEQUENCE [LARGE SCALE GENOMIC DNA]</scope>
    <source>
        <strain evidence="16">TABTEA</strain>
    </source>
</reference>
<evidence type="ECO:0000256" key="10">
    <source>
        <dbReference type="ARBA" id="ARBA00038983"/>
    </source>
</evidence>
<sequence length="268" mass="29618">MKKSIIRIVITGAAGRMGRQLIKLLKNENNMILIAAIARKDSEYIKVDVGNFIKTKKLGVIITDSLNEIIDDFDVLIDFSIPKFTLECLSFCIKKLKPMIIGTTGFNDQEKQIIINASKIIPIVYSSNFSIGANLLLKLAEKTTKIIGINSDIEIIDLHHRNKIDSPSGTALTIGESIANALGKNLKNCISDIKNRKKGTINFTTIRAGDIVGEHTVIFANIGEQIEIIHKVSNRATFAKGAIKASNWIIDKKIGLYNMKDVLNINDL</sequence>
<evidence type="ECO:0000256" key="1">
    <source>
        <dbReference type="ARBA" id="ARBA00006642"/>
    </source>
</evidence>
<comment type="caution">
    <text evidence="13">Was originally thought to be a dihydrodipicolinate reductase (DHDPR), catalyzing the conversion of dihydrodipicolinate to tetrahydrodipicolinate. However, it was shown in E.coli that the substrate of the enzymatic reaction is not dihydrodipicolinate (DHDP) but in fact (2S,4S)-4-hydroxy-2,3,4,5-tetrahydrodipicolinic acid (HTPA), the product released by the DapA-catalyzed reaction.</text>
</comment>
<keyword evidence="7 13" id="KW-0520">NAD</keyword>
<dbReference type="SUPFAM" id="SSF51735">
    <property type="entry name" value="NAD(P)-binding Rossmann-fold domains"/>
    <property type="match status" value="1"/>
</dbReference>
<keyword evidence="2 13" id="KW-0963">Cytoplasm</keyword>
<evidence type="ECO:0000313" key="17">
    <source>
        <dbReference type="Proteomes" id="UP001497533"/>
    </source>
</evidence>
<evidence type="ECO:0000256" key="2">
    <source>
        <dbReference type="ARBA" id="ARBA00022490"/>
    </source>
</evidence>
<dbReference type="HAMAP" id="MF_00102">
    <property type="entry name" value="DapB"/>
    <property type="match status" value="1"/>
</dbReference>
<comment type="catalytic activity">
    <reaction evidence="11 13">
        <text>(S)-2,3,4,5-tetrahydrodipicolinate + NADP(+) + H2O = (2S,4S)-4-hydroxy-2,3,4,5-tetrahydrodipicolinate + NADPH + H(+)</text>
        <dbReference type="Rhea" id="RHEA:35331"/>
        <dbReference type="ChEBI" id="CHEBI:15377"/>
        <dbReference type="ChEBI" id="CHEBI:15378"/>
        <dbReference type="ChEBI" id="CHEBI:16845"/>
        <dbReference type="ChEBI" id="CHEBI:57783"/>
        <dbReference type="ChEBI" id="CHEBI:58349"/>
        <dbReference type="ChEBI" id="CHEBI:67139"/>
        <dbReference type="EC" id="1.17.1.8"/>
    </reaction>
</comment>
<dbReference type="Pfam" id="PF01113">
    <property type="entry name" value="DapB_N"/>
    <property type="match status" value="1"/>
</dbReference>
<dbReference type="Gene3D" id="3.30.360.10">
    <property type="entry name" value="Dihydrodipicolinate Reductase, domain 2"/>
    <property type="match status" value="1"/>
</dbReference>
<dbReference type="InterPro" id="IPR022664">
    <property type="entry name" value="DapB_N_CS"/>
</dbReference>
<dbReference type="PROSITE" id="PS01298">
    <property type="entry name" value="DAPB"/>
    <property type="match status" value="1"/>
</dbReference>
<dbReference type="Proteomes" id="UP001497533">
    <property type="component" value="Chromosome"/>
</dbReference>
<dbReference type="PANTHER" id="PTHR20836:SF0">
    <property type="entry name" value="4-HYDROXY-TETRAHYDRODIPICOLINATE REDUCTASE 1, CHLOROPLASTIC-RELATED"/>
    <property type="match status" value="1"/>
</dbReference>
<feature type="domain" description="Dihydrodipicolinate reductase N-terminal" evidence="14">
    <location>
        <begin position="6"/>
        <end position="129"/>
    </location>
</feature>
<evidence type="ECO:0000256" key="11">
    <source>
        <dbReference type="ARBA" id="ARBA00049080"/>
    </source>
</evidence>
<dbReference type="EC" id="1.17.1.8" evidence="10 13"/>
<keyword evidence="6 13" id="KW-0560">Oxidoreductase</keyword>
<dbReference type="SUPFAM" id="SSF55347">
    <property type="entry name" value="Glyceraldehyde-3-phosphate dehydrogenase-like, C-terminal domain"/>
    <property type="match status" value="1"/>
</dbReference>
<proteinExistence type="inferred from homology"/>
<dbReference type="RefSeq" id="WP_341764719.1">
    <property type="nucleotide sequence ID" value="NZ_OZ034688.1"/>
</dbReference>
<dbReference type="PIRSF" id="PIRSF000161">
    <property type="entry name" value="DHPR"/>
    <property type="match status" value="1"/>
</dbReference>
<evidence type="ECO:0000256" key="3">
    <source>
        <dbReference type="ARBA" id="ARBA00022605"/>
    </source>
</evidence>
<feature type="binding site" evidence="13">
    <location>
        <begin position="126"/>
        <end position="129"/>
    </location>
    <ligand>
        <name>NAD(+)</name>
        <dbReference type="ChEBI" id="CHEBI:57540"/>
    </ligand>
</feature>
<feature type="active site" description="Proton donor" evidence="13">
    <location>
        <position position="163"/>
    </location>
</feature>